<proteinExistence type="predicted"/>
<dbReference type="AlphaFoldDB" id="A0A9P9YL07"/>
<evidence type="ECO:0000313" key="1">
    <source>
        <dbReference type="EMBL" id="KAI8038950.1"/>
    </source>
</evidence>
<reference evidence="1" key="1">
    <citation type="journal article" date="2023" name="Genome Biol. Evol.">
        <title>Long-read-based Genome Assembly of Drosophila gunungcola Reveals Fewer Chemosensory Genes in Flower-breeding Species.</title>
        <authorList>
            <person name="Negi A."/>
            <person name="Liao B.Y."/>
            <person name="Yeh S.D."/>
        </authorList>
    </citation>
    <scope>NUCLEOTIDE SEQUENCE</scope>
    <source>
        <strain evidence="1">Sukarami</strain>
    </source>
</reference>
<sequence length="192" mass="22125">MQLHSLIPLFLPFNQEKPQQPQLTFPAPHRLSYSDVWASPWLHFCFGLCGVNNAPTAVELEEHMQEGQERMGAKSWIHHMPDEQWQIEAAAEEAASPGQGGGTRSICRSIWSTWSSWEVGRIILISRSTSGSRVLSSKANERPWSQGARKEPEDWDLTRLFCRLVHFSEWQLLLLLLMLLQFSCRFRNFSCK</sequence>
<dbReference type="Proteomes" id="UP001059596">
    <property type="component" value="Unassembled WGS sequence"/>
</dbReference>
<dbReference type="EMBL" id="JAMKOV010000006">
    <property type="protein sequence ID" value="KAI8038950.1"/>
    <property type="molecule type" value="Genomic_DNA"/>
</dbReference>
<gene>
    <name evidence="1" type="ORF">M5D96_007657</name>
</gene>
<protein>
    <submittedName>
        <fullName evidence="1">Uncharacterized protein</fullName>
    </submittedName>
</protein>
<organism evidence="1 2">
    <name type="scientific">Drosophila gunungcola</name>
    <name type="common">fruit fly</name>
    <dbReference type="NCBI Taxonomy" id="103775"/>
    <lineage>
        <taxon>Eukaryota</taxon>
        <taxon>Metazoa</taxon>
        <taxon>Ecdysozoa</taxon>
        <taxon>Arthropoda</taxon>
        <taxon>Hexapoda</taxon>
        <taxon>Insecta</taxon>
        <taxon>Pterygota</taxon>
        <taxon>Neoptera</taxon>
        <taxon>Endopterygota</taxon>
        <taxon>Diptera</taxon>
        <taxon>Brachycera</taxon>
        <taxon>Muscomorpha</taxon>
        <taxon>Ephydroidea</taxon>
        <taxon>Drosophilidae</taxon>
        <taxon>Drosophila</taxon>
        <taxon>Sophophora</taxon>
    </lineage>
</organism>
<evidence type="ECO:0000313" key="2">
    <source>
        <dbReference type="Proteomes" id="UP001059596"/>
    </source>
</evidence>
<accession>A0A9P9YL07</accession>
<comment type="caution">
    <text evidence="1">The sequence shown here is derived from an EMBL/GenBank/DDBJ whole genome shotgun (WGS) entry which is preliminary data.</text>
</comment>
<name>A0A9P9YL07_9MUSC</name>
<keyword evidence="2" id="KW-1185">Reference proteome</keyword>